<dbReference type="EMBL" id="JABBWG010000043">
    <property type="protein sequence ID" value="KAG1807438.1"/>
    <property type="molecule type" value="Genomic_DNA"/>
</dbReference>
<dbReference type="AlphaFoldDB" id="A0A9P7E0C5"/>
<dbReference type="GeneID" id="64630861"/>
<sequence>MSFPSSSKNTAKDDEQALMDKFTALEPTRLYSSSASTTNKRASRAQPISRWIGKLPADIHLLILNHLPIPDIPAYARASRATAGLSRDEKVWERRWDDLAITRHALDVTLDDIESKQKPKASAYLPPTIPVDDDFGDFTSAPRTPSVPSLSAAFTSFTLSAPRYTRAHSILNKCLAPLQHPPHAVLSALTPLIGTSLLSQARSLRLLSFFLSPRVQPVRNWDILLAALKAAIDRFDVSLLTAFDTADSRGDELMMRQTAHASWEVWPGTGDWEMGKVWAEKREILYEQGRWNPLANFTEENTLDFTPMDEFMASVIGALEEHGKRAVFVFPPAAGVLIGFAERVANEVVGEYIAPLLTRAREISNALYLTAVAASFRESWRIVDVLTTLSSNFSEKGKDKTEDVVFLMFEPNMDEYLDEEIESVICKEWARSTLALASHGSPTQAQRTRFLTAQNPALMKRTVLASFTDVLLLPVTIVPRTVGAGVVAVGGAVGGAVGAVGTGMVQGIAMLNPQRWVGGTGSVNNTKEYTSFGLGDAEGEASIFEIGADEEGGDDGIDESSMAPSSTRDTASIASTNTAATSFALSTSSTSQTAPTGNLDLLLSLDVALQLIHADRDALKRLETFVSYPGHYGIRVRETIEEAFCEMLGVLCNRHLEKGFGIATERMDSYKPAEHEETASVAPLLQFFELVHIGDTIQSMVQVFFDKELAPYIDKKDFLNVVVREKKRFENTLDDCVAAGLNAGTQVLMNQVEHIILTLTKPREYYPPEDAPLELGPTQGCTEAIRCLDTHCKLLKGSTSKEVLEVFYQEVGIRLLGILQKHIKRQIISLNGGFQVIADLNAYYSFIASLKVPNITADFSHLKMLGHVFVVEDAKDLAQIVRDVTRYGGAYRPEDIYEFIQRRADWKKIEKTVDKTMYSLSFKEDCIVC</sequence>
<evidence type="ECO:0000256" key="1">
    <source>
        <dbReference type="SAM" id="MobiDB-lite"/>
    </source>
</evidence>
<dbReference type="Proteomes" id="UP000807769">
    <property type="component" value="Unassembled WGS sequence"/>
</dbReference>
<dbReference type="InterPro" id="IPR001810">
    <property type="entry name" value="F-box_dom"/>
</dbReference>
<reference evidence="3" key="1">
    <citation type="journal article" date="2020" name="New Phytol.">
        <title>Comparative genomics reveals dynamic genome evolution in host specialist ectomycorrhizal fungi.</title>
        <authorList>
            <person name="Lofgren L.A."/>
            <person name="Nguyen N.H."/>
            <person name="Vilgalys R."/>
            <person name="Ruytinx J."/>
            <person name="Liao H.L."/>
            <person name="Branco S."/>
            <person name="Kuo A."/>
            <person name="LaButti K."/>
            <person name="Lipzen A."/>
            <person name="Andreopoulos W."/>
            <person name="Pangilinan J."/>
            <person name="Riley R."/>
            <person name="Hundley H."/>
            <person name="Na H."/>
            <person name="Barry K."/>
            <person name="Grigoriev I.V."/>
            <person name="Stajich J.E."/>
            <person name="Kennedy P.G."/>
        </authorList>
    </citation>
    <scope>NUCLEOTIDE SEQUENCE</scope>
    <source>
        <strain evidence="3">MN1</strain>
    </source>
</reference>
<feature type="compositionally biased region" description="Acidic residues" evidence="1">
    <location>
        <begin position="548"/>
        <end position="558"/>
    </location>
</feature>
<dbReference type="PROSITE" id="PS50181">
    <property type="entry name" value="FBOX"/>
    <property type="match status" value="1"/>
</dbReference>
<organism evidence="3 4">
    <name type="scientific">Suillus subaureus</name>
    <dbReference type="NCBI Taxonomy" id="48587"/>
    <lineage>
        <taxon>Eukaryota</taxon>
        <taxon>Fungi</taxon>
        <taxon>Dikarya</taxon>
        <taxon>Basidiomycota</taxon>
        <taxon>Agaricomycotina</taxon>
        <taxon>Agaricomycetes</taxon>
        <taxon>Agaricomycetidae</taxon>
        <taxon>Boletales</taxon>
        <taxon>Suillineae</taxon>
        <taxon>Suillaceae</taxon>
        <taxon>Suillus</taxon>
    </lineage>
</organism>
<dbReference type="Pfam" id="PF07393">
    <property type="entry name" value="Sec10_HB"/>
    <property type="match status" value="2"/>
</dbReference>
<dbReference type="RefSeq" id="XP_041188041.1">
    <property type="nucleotide sequence ID" value="XM_041336845.1"/>
</dbReference>
<feature type="region of interest" description="Disordered" evidence="1">
    <location>
        <begin position="548"/>
        <end position="572"/>
    </location>
</feature>
<dbReference type="PANTHER" id="PTHR12100:SF1">
    <property type="entry name" value="RECYCLIN-1"/>
    <property type="match status" value="1"/>
</dbReference>
<dbReference type="InterPro" id="IPR009976">
    <property type="entry name" value="Sec10-like"/>
</dbReference>
<feature type="domain" description="F-box" evidence="2">
    <location>
        <begin position="49"/>
        <end position="95"/>
    </location>
</feature>
<keyword evidence="4" id="KW-1185">Reference proteome</keyword>
<accession>A0A9P7E0C5</accession>
<gene>
    <name evidence="3" type="ORF">BJ212DRAFT_1386700</name>
</gene>
<dbReference type="InterPro" id="IPR036047">
    <property type="entry name" value="F-box-like_dom_sf"/>
</dbReference>
<evidence type="ECO:0000313" key="4">
    <source>
        <dbReference type="Proteomes" id="UP000807769"/>
    </source>
</evidence>
<dbReference type="OrthoDB" id="5554140at2759"/>
<dbReference type="InterPro" id="IPR048627">
    <property type="entry name" value="Sec10_HB"/>
</dbReference>
<comment type="caution">
    <text evidence="3">The sequence shown here is derived from an EMBL/GenBank/DDBJ whole genome shotgun (WGS) entry which is preliminary data.</text>
</comment>
<dbReference type="GO" id="GO:0006887">
    <property type="term" value="P:exocytosis"/>
    <property type="evidence" value="ECO:0007669"/>
    <property type="project" value="TreeGrafter"/>
</dbReference>
<dbReference type="GO" id="GO:0000145">
    <property type="term" value="C:exocyst"/>
    <property type="evidence" value="ECO:0007669"/>
    <property type="project" value="TreeGrafter"/>
</dbReference>
<dbReference type="SUPFAM" id="SSF81383">
    <property type="entry name" value="F-box domain"/>
    <property type="match status" value="1"/>
</dbReference>
<evidence type="ECO:0000259" key="2">
    <source>
        <dbReference type="PROSITE" id="PS50181"/>
    </source>
</evidence>
<evidence type="ECO:0000313" key="3">
    <source>
        <dbReference type="EMBL" id="KAG1807438.1"/>
    </source>
</evidence>
<dbReference type="GO" id="GO:0006893">
    <property type="term" value="P:Golgi to plasma membrane transport"/>
    <property type="evidence" value="ECO:0007669"/>
    <property type="project" value="TreeGrafter"/>
</dbReference>
<protein>
    <submittedName>
        <fullName evidence="3">Exocyst complex component Sec10-like protein</fullName>
    </submittedName>
</protein>
<name>A0A9P7E0C5_9AGAM</name>
<proteinExistence type="predicted"/>
<dbReference type="PANTHER" id="PTHR12100">
    <property type="entry name" value="SEC10"/>
    <property type="match status" value="1"/>
</dbReference>